<gene>
    <name evidence="3" type="ORF">C8N29_112105</name>
</gene>
<dbReference type="Pfam" id="PF13559">
    <property type="entry name" value="DUF4129"/>
    <property type="match status" value="1"/>
</dbReference>
<name>A0A2T5IWZ8_9GAMM</name>
<feature type="domain" description="Transglutaminase-like" evidence="2">
    <location>
        <begin position="408"/>
        <end position="479"/>
    </location>
</feature>
<proteinExistence type="predicted"/>
<feature type="transmembrane region" description="Helical" evidence="1">
    <location>
        <begin position="74"/>
        <end position="93"/>
    </location>
</feature>
<dbReference type="PANTHER" id="PTHR42736:SF1">
    <property type="entry name" value="PROTEIN-GLUTAMINE GAMMA-GLUTAMYLTRANSFERASE"/>
    <property type="match status" value="1"/>
</dbReference>
<dbReference type="EMBL" id="QAON01000012">
    <property type="protein sequence ID" value="PTQ88459.1"/>
    <property type="molecule type" value="Genomic_DNA"/>
</dbReference>
<dbReference type="RefSeq" id="WP_107866338.1">
    <property type="nucleotide sequence ID" value="NZ_QAON01000012.1"/>
</dbReference>
<dbReference type="PANTHER" id="PTHR42736">
    <property type="entry name" value="PROTEIN-GLUTAMINE GAMMA-GLUTAMYLTRANSFERASE"/>
    <property type="match status" value="1"/>
</dbReference>
<dbReference type="InterPro" id="IPR021878">
    <property type="entry name" value="TgpA_N"/>
</dbReference>
<reference evidence="3 4" key="1">
    <citation type="submission" date="2018-04" db="EMBL/GenBank/DDBJ databases">
        <title>Genomic Encyclopedia of Archaeal and Bacterial Type Strains, Phase II (KMG-II): from individual species to whole genera.</title>
        <authorList>
            <person name="Goeker M."/>
        </authorList>
    </citation>
    <scope>NUCLEOTIDE SEQUENCE [LARGE SCALE GENOMIC DNA]</scope>
    <source>
        <strain evidence="3 4">DSM 5822</strain>
    </source>
</reference>
<dbReference type="Pfam" id="PF01841">
    <property type="entry name" value="Transglut_core"/>
    <property type="match status" value="1"/>
</dbReference>
<dbReference type="InterPro" id="IPR025403">
    <property type="entry name" value="TgpA-like_C"/>
</dbReference>
<evidence type="ECO:0000313" key="3">
    <source>
        <dbReference type="EMBL" id="PTQ88459.1"/>
    </source>
</evidence>
<feature type="transmembrane region" description="Helical" evidence="1">
    <location>
        <begin position="100"/>
        <end position="118"/>
    </location>
</feature>
<feature type="transmembrane region" description="Helical" evidence="1">
    <location>
        <begin position="124"/>
        <end position="144"/>
    </location>
</feature>
<protein>
    <submittedName>
        <fullName evidence="3">Transglutaminase superfamily protein</fullName>
    </submittedName>
</protein>
<feature type="transmembrane region" description="Helical" evidence="1">
    <location>
        <begin position="156"/>
        <end position="174"/>
    </location>
</feature>
<dbReference type="SMART" id="SM00460">
    <property type="entry name" value="TGc"/>
    <property type="match status" value="1"/>
</dbReference>
<sequence length="673" mass="77247">MTNMNWRYWLLAALLISFIPHIERLPWWFNALLALVILWRIPAVEQRLPLPNTWVKALMLAIGLVGIKKSYNTIFGPEAGTAFLLLCVLLKVLEVKADRDNYIVLTVALFVLASNFLFGKGLAVSVYAILGVFIIIAAYVGITNTTMKTTLAFRKAGILLAQALPLMIVLYVFFPRLPPLWTMKLTQGSAKTGMSDSMSPGDIASLSQSNELAFRVEFENNQIPPQSELYWRGLTFSEFDGQTWRPSQSAQFNEAAVAWSGMQLPLWVNSQIQINQQNTLRYKVILEPTDQKWLYSLIVPYSSTSDVGLTKDFRLVHDRPIFERFQYQAIRLSPVMLDPQLPKWLLAENLALPEEGNPIAHAMATKWRQYYGSDEAYVNALLRWFRTSNFFYTLEPPPLGANRIDDFLFRTKKGFCEHYSSAFTFLVRAAGIPARVVVGYQGGMLSPTGDSWQVRQLDAHAWAEVWLPQRGWVSLDPTGAVAPERIEKGMNNVANNQAVWGDTPLSVIKYNNYKWLSQLRNMADYLNYRWQKDIIGYDSEQQEAFLYRLLGDNNLWKRLGIMFAVLLFIVAGLAFWTIYRARKIIHPADKAIIMLSRKLEKRGLARQYGEGVLAYLQRLNEAQPHWQEVTTLLLAQYTAIRYQPQHVASYKIREMDYLVRNWPAYRPKKTQLL</sequence>
<dbReference type="OrthoDB" id="9804872at2"/>
<evidence type="ECO:0000256" key="1">
    <source>
        <dbReference type="SAM" id="Phobius"/>
    </source>
</evidence>
<dbReference type="Proteomes" id="UP000244223">
    <property type="component" value="Unassembled WGS sequence"/>
</dbReference>
<keyword evidence="1" id="KW-0812">Transmembrane</keyword>
<organism evidence="3 4">
    <name type="scientific">Agitococcus lubricus</name>
    <dbReference type="NCBI Taxonomy" id="1077255"/>
    <lineage>
        <taxon>Bacteria</taxon>
        <taxon>Pseudomonadati</taxon>
        <taxon>Pseudomonadota</taxon>
        <taxon>Gammaproteobacteria</taxon>
        <taxon>Moraxellales</taxon>
        <taxon>Moraxellaceae</taxon>
        <taxon>Agitococcus</taxon>
    </lineage>
</organism>
<dbReference type="Pfam" id="PF11992">
    <property type="entry name" value="TgpA_N"/>
    <property type="match status" value="1"/>
</dbReference>
<dbReference type="InterPro" id="IPR038765">
    <property type="entry name" value="Papain-like_cys_pep_sf"/>
</dbReference>
<dbReference type="SUPFAM" id="SSF54001">
    <property type="entry name" value="Cysteine proteinases"/>
    <property type="match status" value="1"/>
</dbReference>
<keyword evidence="1" id="KW-0472">Membrane</keyword>
<comment type="caution">
    <text evidence="3">The sequence shown here is derived from an EMBL/GenBank/DDBJ whole genome shotgun (WGS) entry which is preliminary data.</text>
</comment>
<evidence type="ECO:0000313" key="4">
    <source>
        <dbReference type="Proteomes" id="UP000244223"/>
    </source>
</evidence>
<dbReference type="InterPro" id="IPR002931">
    <property type="entry name" value="Transglutaminase-like"/>
</dbReference>
<dbReference type="AlphaFoldDB" id="A0A2T5IWZ8"/>
<keyword evidence="1" id="KW-1133">Transmembrane helix</keyword>
<dbReference type="InterPro" id="IPR052901">
    <property type="entry name" value="Bact_TGase-like"/>
</dbReference>
<evidence type="ECO:0000259" key="2">
    <source>
        <dbReference type="SMART" id="SM00460"/>
    </source>
</evidence>
<accession>A0A2T5IWZ8</accession>
<feature type="transmembrane region" description="Helical" evidence="1">
    <location>
        <begin position="559"/>
        <end position="579"/>
    </location>
</feature>
<dbReference type="Gene3D" id="3.10.620.30">
    <property type="match status" value="1"/>
</dbReference>
<keyword evidence="4" id="KW-1185">Reference proteome</keyword>